<dbReference type="GO" id="GO:0016538">
    <property type="term" value="F:cyclin-dependent protein serine/threonine kinase regulator activity"/>
    <property type="evidence" value="ECO:0007669"/>
    <property type="project" value="InterPro"/>
</dbReference>
<comment type="function">
    <text evidence="4">Binds to the catalytic subunit of the cyclin dependent kinases and is essential for their biological function.</text>
</comment>
<dbReference type="GO" id="GO:0051301">
    <property type="term" value="P:cell division"/>
    <property type="evidence" value="ECO:0007669"/>
    <property type="project" value="UniProtKB-UniRule"/>
</dbReference>
<dbReference type="EMBL" id="NIVC01001129">
    <property type="protein sequence ID" value="PAA71890.1"/>
    <property type="molecule type" value="Genomic_DNA"/>
</dbReference>
<keyword evidence="2 4" id="KW-0132">Cell division</keyword>
<dbReference type="PRINTS" id="PR00296">
    <property type="entry name" value="CYCLINKINASE"/>
</dbReference>
<dbReference type="OrthoDB" id="440676at2759"/>
<dbReference type="EMBL" id="NIVC01002622">
    <property type="protein sequence ID" value="PAA56415.1"/>
    <property type="molecule type" value="Genomic_DNA"/>
</dbReference>
<evidence type="ECO:0000256" key="1">
    <source>
        <dbReference type="ARBA" id="ARBA00007782"/>
    </source>
</evidence>
<evidence type="ECO:0000256" key="2">
    <source>
        <dbReference type="ARBA" id="ARBA00022618"/>
    </source>
</evidence>
<dbReference type="Pfam" id="PF01111">
    <property type="entry name" value="CKS"/>
    <property type="match status" value="1"/>
</dbReference>
<evidence type="ECO:0000256" key="3">
    <source>
        <dbReference type="ARBA" id="ARBA00023306"/>
    </source>
</evidence>
<comment type="caution">
    <text evidence="5">The sequence shown here is derived from an EMBL/GenBank/DDBJ whole genome shotgun (WGS) entry which is preliminary data.</text>
</comment>
<dbReference type="Gene3D" id="3.30.170.10">
    <property type="entry name" value="Cyclin-dependent kinase, regulatory subunit"/>
    <property type="match status" value="1"/>
</dbReference>
<evidence type="ECO:0000313" key="8">
    <source>
        <dbReference type="Proteomes" id="UP000215902"/>
    </source>
</evidence>
<name>A0A267E4C4_9PLAT</name>
<evidence type="ECO:0000313" key="7">
    <source>
        <dbReference type="EMBL" id="PAA90641.1"/>
    </source>
</evidence>
<keyword evidence="8" id="KW-1185">Reference proteome</keyword>
<dbReference type="STRING" id="282301.A0A267E4C4"/>
<dbReference type="EMBL" id="NIVC01000106">
    <property type="protein sequence ID" value="PAA90641.1"/>
    <property type="molecule type" value="Genomic_DNA"/>
</dbReference>
<reference evidence="5 8" key="1">
    <citation type="submission" date="2017-06" db="EMBL/GenBank/DDBJ databases">
        <title>A platform for efficient transgenesis in Macrostomum lignano, a flatworm model organism for stem cell research.</title>
        <authorList>
            <person name="Berezikov E."/>
        </authorList>
    </citation>
    <scope>NUCLEOTIDE SEQUENCE [LARGE SCALE GENOMIC DNA]</scope>
    <source>
        <strain evidence="5">DV1</strain>
        <tissue evidence="5">Whole organism</tissue>
    </source>
</reference>
<evidence type="ECO:0000313" key="5">
    <source>
        <dbReference type="EMBL" id="PAA56415.1"/>
    </source>
</evidence>
<dbReference type="SUPFAM" id="SSF55637">
    <property type="entry name" value="Cell cycle regulatory proteins"/>
    <property type="match status" value="1"/>
</dbReference>
<dbReference type="InterPro" id="IPR036858">
    <property type="entry name" value="Cyclin-dep_kinase_reg-sub_sf"/>
</dbReference>
<dbReference type="FunFam" id="3.30.170.10:FF:000001">
    <property type="entry name" value="Cyclin-dependent kinases regulatory subunit"/>
    <property type="match status" value="1"/>
</dbReference>
<dbReference type="Proteomes" id="UP000215902">
    <property type="component" value="Unassembled WGS sequence"/>
</dbReference>
<dbReference type="SMART" id="SM01084">
    <property type="entry name" value="CKS"/>
    <property type="match status" value="1"/>
</dbReference>
<proteinExistence type="inferred from homology"/>
<evidence type="ECO:0000313" key="6">
    <source>
        <dbReference type="EMBL" id="PAA71890.1"/>
    </source>
</evidence>
<dbReference type="AlphaFoldDB" id="A0A267E4C4"/>
<dbReference type="PANTHER" id="PTHR23415">
    <property type="entry name" value="CYCLIN-DEPENDENT KINASES REGULATORY SUBUNIT/60S RIBOSOME SUBUNIT BIOGENESIS PROTEIN NIP7"/>
    <property type="match status" value="1"/>
</dbReference>
<gene>
    <name evidence="6" type="ORF">BOX15_Mlig005415g1</name>
    <name evidence="7" type="ORF">BOX15_Mlig010260g1</name>
    <name evidence="5" type="ORF">BOX15_Mlig010260g2</name>
</gene>
<dbReference type="InterPro" id="IPR000789">
    <property type="entry name" value="Cyclin-dep_kinase_reg-sub"/>
</dbReference>
<accession>A0A267E4C4</accession>
<keyword evidence="3 4" id="KW-0131">Cell cycle</keyword>
<sequence>MSNLASKILYSEKYRDDMYEYRHCHIPKELVSRLPRSGDSIRLMSEAEWRSLGIQQSLGWVNYMVHHPEPHIILFRRPIAVAEEQARAQARAQAKAC</sequence>
<comment type="similarity">
    <text evidence="1 4">Belongs to the CKS family.</text>
</comment>
<protein>
    <recommendedName>
        <fullName evidence="4">Cyclin-dependent kinases regulatory subunit</fullName>
    </recommendedName>
</protein>
<organism evidence="5 8">
    <name type="scientific">Macrostomum lignano</name>
    <dbReference type="NCBI Taxonomy" id="282301"/>
    <lineage>
        <taxon>Eukaryota</taxon>
        <taxon>Metazoa</taxon>
        <taxon>Spiralia</taxon>
        <taxon>Lophotrochozoa</taxon>
        <taxon>Platyhelminthes</taxon>
        <taxon>Rhabditophora</taxon>
        <taxon>Macrostomorpha</taxon>
        <taxon>Macrostomida</taxon>
        <taxon>Macrostomidae</taxon>
        <taxon>Macrostomum</taxon>
    </lineage>
</organism>
<evidence type="ECO:0000256" key="4">
    <source>
        <dbReference type="RuleBase" id="RU311113"/>
    </source>
</evidence>